<evidence type="ECO:0000256" key="4">
    <source>
        <dbReference type="ARBA" id="ARBA00022792"/>
    </source>
</evidence>
<keyword evidence="6" id="KW-1133">Transmembrane helix</keyword>
<evidence type="ECO:0000256" key="3">
    <source>
        <dbReference type="ARBA" id="ARBA00022692"/>
    </source>
</evidence>
<keyword evidence="9" id="KW-0653">Protein transport</keyword>
<keyword evidence="5" id="KW-0809">Transit peptide</keyword>
<comment type="function">
    <text evidence="9">Essential component of the TIM23 complex, a complex that mediates the translocation of transit peptide-containing proteins across the mitochondrial inner membrane.</text>
</comment>
<keyword evidence="7 9" id="KW-0496">Mitochondrion</keyword>
<protein>
    <recommendedName>
        <fullName evidence="9">Mitochondrial import inner membrane translocase subunit Tim21</fullName>
    </recommendedName>
</protein>
<feature type="region of interest" description="Disordered" evidence="10">
    <location>
        <begin position="160"/>
        <end position="191"/>
    </location>
</feature>
<organism evidence="11 12">
    <name type="scientific">Ceratodon purpureus</name>
    <name type="common">Fire moss</name>
    <name type="synonym">Dicranum purpureum</name>
    <dbReference type="NCBI Taxonomy" id="3225"/>
    <lineage>
        <taxon>Eukaryota</taxon>
        <taxon>Viridiplantae</taxon>
        <taxon>Streptophyta</taxon>
        <taxon>Embryophyta</taxon>
        <taxon>Bryophyta</taxon>
        <taxon>Bryophytina</taxon>
        <taxon>Bryopsida</taxon>
        <taxon>Dicranidae</taxon>
        <taxon>Pseudoditrichales</taxon>
        <taxon>Ditrichaceae</taxon>
        <taxon>Ceratodon</taxon>
    </lineage>
</organism>
<accession>A0A8T0HIL5</accession>
<gene>
    <name evidence="11" type="ORF">KC19_6G097600</name>
</gene>
<reference evidence="11 12" key="1">
    <citation type="submission" date="2020-06" db="EMBL/GenBank/DDBJ databases">
        <title>WGS assembly of Ceratodon purpureus strain R40.</title>
        <authorList>
            <person name="Carey S.B."/>
            <person name="Jenkins J."/>
            <person name="Shu S."/>
            <person name="Lovell J.T."/>
            <person name="Sreedasyam A."/>
            <person name="Maumus F."/>
            <person name="Tiley G.P."/>
            <person name="Fernandez-Pozo N."/>
            <person name="Barry K."/>
            <person name="Chen C."/>
            <person name="Wang M."/>
            <person name="Lipzen A."/>
            <person name="Daum C."/>
            <person name="Saski C.A."/>
            <person name="Payton A.C."/>
            <person name="Mcbreen J.C."/>
            <person name="Conrad R.E."/>
            <person name="Kollar L.M."/>
            <person name="Olsson S."/>
            <person name="Huttunen S."/>
            <person name="Landis J.B."/>
            <person name="Wickett N.J."/>
            <person name="Johnson M.G."/>
            <person name="Rensing S.A."/>
            <person name="Grimwood J."/>
            <person name="Schmutz J."/>
            <person name="Mcdaniel S.F."/>
        </authorList>
    </citation>
    <scope>NUCLEOTIDE SEQUENCE [LARGE SCALE GENOMIC DNA]</scope>
    <source>
        <strain evidence="11 12">R40</strain>
    </source>
</reference>
<evidence type="ECO:0000313" key="12">
    <source>
        <dbReference type="Proteomes" id="UP000822688"/>
    </source>
</evidence>
<name>A0A8T0HIL5_CERPU</name>
<comment type="similarity">
    <text evidence="2 9">Belongs to the TIM21 family.</text>
</comment>
<dbReference type="Proteomes" id="UP000822688">
    <property type="component" value="Chromosome 6"/>
</dbReference>
<dbReference type="EMBL" id="CM026427">
    <property type="protein sequence ID" value="KAG0569532.1"/>
    <property type="molecule type" value="Genomic_DNA"/>
</dbReference>
<dbReference type="Gene3D" id="3.10.450.320">
    <property type="entry name" value="Mitochondrial import inner membrane translocase subunit Tim21"/>
    <property type="match status" value="1"/>
</dbReference>
<keyword evidence="8" id="KW-0472">Membrane</keyword>
<evidence type="ECO:0000256" key="5">
    <source>
        <dbReference type="ARBA" id="ARBA00022946"/>
    </source>
</evidence>
<dbReference type="GO" id="GO:0005744">
    <property type="term" value="C:TIM23 mitochondrial import inner membrane translocase complex"/>
    <property type="evidence" value="ECO:0007669"/>
    <property type="project" value="UniProtKB-UniRule"/>
</dbReference>
<evidence type="ECO:0000256" key="7">
    <source>
        <dbReference type="ARBA" id="ARBA00023128"/>
    </source>
</evidence>
<evidence type="ECO:0000256" key="2">
    <source>
        <dbReference type="ARBA" id="ARBA00010867"/>
    </source>
</evidence>
<evidence type="ECO:0000256" key="9">
    <source>
        <dbReference type="RuleBase" id="RU367142"/>
    </source>
</evidence>
<comment type="subunit">
    <text evidence="9">Component of the TIM23 complex.</text>
</comment>
<evidence type="ECO:0000256" key="6">
    <source>
        <dbReference type="ARBA" id="ARBA00022989"/>
    </source>
</evidence>
<evidence type="ECO:0000256" key="10">
    <source>
        <dbReference type="SAM" id="MobiDB-lite"/>
    </source>
</evidence>
<evidence type="ECO:0000256" key="1">
    <source>
        <dbReference type="ARBA" id="ARBA00004434"/>
    </source>
</evidence>
<dbReference type="Pfam" id="PF08294">
    <property type="entry name" value="TIM21"/>
    <property type="match status" value="1"/>
</dbReference>
<sequence>MVHFRASYLTTLEIGKSCISERLTCHVATEKSRCEQGVNWQKTNESGHRVNITEGLSKLGFRVASNGAAMAASLLRRKTTHVARTSGDLLRAWASAETRLLADRAELEIAHCGARYSSSSAVSGYREVSRCSFASQGSSQLARRDSIAFLLPQSARGLASQTAPQLRQQVQEEGKGLSRQAEEDPFDSITDKIPERPVSVAEGASYSLVILAGLAVAGVAAYAVLKELIFEPKEYKIFGKALNRVQNDHQVMVRLGSPITGYGQESRNRAARQRISNRTYVDEDGVDRVEVMFYIRGPQGAGKVYCEMFKDKKDNEWKYTYLIVDITAPSATRLMLESYMPEMPAPVPVRA</sequence>
<comment type="subcellular location">
    <subcellularLocation>
        <location evidence="1 9">Mitochondrion inner membrane</location>
        <topology evidence="1 9">Single-pass membrane protein</topology>
    </subcellularLocation>
</comment>
<keyword evidence="9" id="KW-0811">Translocation</keyword>
<dbReference type="AlphaFoldDB" id="A0A8T0HIL5"/>
<dbReference type="InterPro" id="IPR013261">
    <property type="entry name" value="Tim21"/>
</dbReference>
<evidence type="ECO:0000313" key="11">
    <source>
        <dbReference type="EMBL" id="KAG0569532.1"/>
    </source>
</evidence>
<comment type="caution">
    <text evidence="11">The sequence shown here is derived from an EMBL/GenBank/DDBJ whole genome shotgun (WGS) entry which is preliminary data.</text>
</comment>
<keyword evidence="12" id="KW-1185">Reference proteome</keyword>
<dbReference type="InterPro" id="IPR038552">
    <property type="entry name" value="Tim21_IMS_sf"/>
</dbReference>
<proteinExistence type="inferred from homology"/>
<evidence type="ECO:0000256" key="8">
    <source>
        <dbReference type="ARBA" id="ARBA00023136"/>
    </source>
</evidence>
<feature type="compositionally biased region" description="Basic and acidic residues" evidence="10">
    <location>
        <begin position="170"/>
        <end position="182"/>
    </location>
</feature>
<feature type="compositionally biased region" description="Polar residues" evidence="10">
    <location>
        <begin position="160"/>
        <end position="169"/>
    </location>
</feature>
<keyword evidence="4 9" id="KW-0999">Mitochondrion inner membrane</keyword>
<dbReference type="PANTHER" id="PTHR13032">
    <property type="entry name" value="MITOCHONDRIAL IMPORT INNER MEMBRANE TRANSLOCASE SUBUNIT TIM21"/>
    <property type="match status" value="1"/>
</dbReference>
<dbReference type="FunFam" id="3.10.450.320:FF:000002">
    <property type="entry name" value="Mitochondrial import inner membrane translocase subunit tim21"/>
    <property type="match status" value="1"/>
</dbReference>
<dbReference type="PANTHER" id="PTHR13032:SF6">
    <property type="entry name" value="MITOCHONDRIAL IMPORT INNER MEMBRANE TRANSLOCASE SUBUNIT TIM21"/>
    <property type="match status" value="1"/>
</dbReference>
<keyword evidence="9" id="KW-0813">Transport</keyword>
<dbReference type="GO" id="GO:0030150">
    <property type="term" value="P:protein import into mitochondrial matrix"/>
    <property type="evidence" value="ECO:0007669"/>
    <property type="project" value="UniProtKB-UniRule"/>
</dbReference>
<keyword evidence="3" id="KW-0812">Transmembrane</keyword>